<dbReference type="GO" id="GO:0030170">
    <property type="term" value="F:pyridoxal phosphate binding"/>
    <property type="evidence" value="ECO:0007669"/>
    <property type="project" value="InterPro"/>
</dbReference>
<dbReference type="PANTHER" id="PTHR42885:SF1">
    <property type="entry name" value="THREONINE-PHOSPHATE DECARBOXYLASE"/>
    <property type="match status" value="1"/>
</dbReference>
<evidence type="ECO:0000256" key="2">
    <source>
        <dbReference type="ARBA" id="ARBA00003444"/>
    </source>
</evidence>
<accession>A0A318N2W9</accession>
<comment type="function">
    <text evidence="2">Decarboxylates L-threonine-O-3-phosphate to yield (R)-1-amino-2-propanol O-2-phosphate, the precursor for the linkage between the nucleotide loop and the corrin ring in cobalamin.</text>
</comment>
<comment type="catalytic activity">
    <reaction evidence="9">
        <text>O-phospho-L-threonine + H(+) = (R)-1-aminopropan-2-yl phosphate + CO2</text>
        <dbReference type="Rhea" id="RHEA:11492"/>
        <dbReference type="ChEBI" id="CHEBI:15378"/>
        <dbReference type="ChEBI" id="CHEBI:16526"/>
        <dbReference type="ChEBI" id="CHEBI:58563"/>
        <dbReference type="ChEBI" id="CHEBI:58675"/>
        <dbReference type="EC" id="4.1.1.81"/>
    </reaction>
</comment>
<evidence type="ECO:0000256" key="6">
    <source>
        <dbReference type="ARBA" id="ARBA00022898"/>
    </source>
</evidence>
<protein>
    <recommendedName>
        <fullName evidence="4">threonine-phosphate decarboxylase</fullName>
        <ecNumber evidence="4">4.1.1.81</ecNumber>
    </recommendedName>
    <alternativeName>
        <fullName evidence="8">L-threonine-O-3-phosphate decarboxylase</fullName>
    </alternativeName>
</protein>
<dbReference type="Pfam" id="PF00155">
    <property type="entry name" value="Aminotran_1_2"/>
    <property type="match status" value="1"/>
</dbReference>
<keyword evidence="5" id="KW-0169">Cobalamin biosynthesis</keyword>
<keyword evidence="7" id="KW-0456">Lyase</keyword>
<comment type="caution">
    <text evidence="11">The sequence shown here is derived from an EMBL/GenBank/DDBJ whole genome shotgun (WGS) entry which is preliminary data.</text>
</comment>
<evidence type="ECO:0000256" key="8">
    <source>
        <dbReference type="ARBA" id="ARBA00029996"/>
    </source>
</evidence>
<comment type="cofactor">
    <cofactor evidence="1">
        <name>pyridoxal 5'-phosphate</name>
        <dbReference type="ChEBI" id="CHEBI:597326"/>
    </cofactor>
</comment>
<dbReference type="Gene3D" id="3.40.640.10">
    <property type="entry name" value="Type I PLP-dependent aspartate aminotransferase-like (Major domain)"/>
    <property type="match status" value="1"/>
</dbReference>
<dbReference type="InterPro" id="IPR015422">
    <property type="entry name" value="PyrdxlP-dep_Trfase_small"/>
</dbReference>
<name>A0A318N2W9_9PROT</name>
<dbReference type="UniPathway" id="UPA00148"/>
<dbReference type="AlphaFoldDB" id="A0A318N2W9"/>
<dbReference type="EMBL" id="QGLT01000001">
    <property type="protein sequence ID" value="PXZ01993.1"/>
    <property type="molecule type" value="Genomic_DNA"/>
</dbReference>
<feature type="domain" description="Aminotransferase class I/classII large" evidence="10">
    <location>
        <begin position="45"/>
        <end position="315"/>
    </location>
</feature>
<comment type="pathway">
    <text evidence="3">Cofactor biosynthesis; adenosylcobalamin biosynthesis.</text>
</comment>
<dbReference type="InterPro" id="IPR015424">
    <property type="entry name" value="PyrdxlP-dep_Trfase"/>
</dbReference>
<dbReference type="EC" id="4.1.1.81" evidence="4"/>
<dbReference type="RefSeq" id="WP_110438511.1">
    <property type="nucleotide sequence ID" value="NZ_CP046393.1"/>
</dbReference>
<evidence type="ECO:0000313" key="11">
    <source>
        <dbReference type="EMBL" id="PXZ01993.1"/>
    </source>
</evidence>
<evidence type="ECO:0000256" key="1">
    <source>
        <dbReference type="ARBA" id="ARBA00001933"/>
    </source>
</evidence>
<evidence type="ECO:0000259" key="10">
    <source>
        <dbReference type="Pfam" id="PF00155"/>
    </source>
</evidence>
<keyword evidence="6" id="KW-0663">Pyridoxal phosphate</keyword>
<dbReference type="SUPFAM" id="SSF53383">
    <property type="entry name" value="PLP-dependent transferases"/>
    <property type="match status" value="1"/>
</dbReference>
<evidence type="ECO:0000256" key="3">
    <source>
        <dbReference type="ARBA" id="ARBA00004953"/>
    </source>
</evidence>
<evidence type="ECO:0000256" key="5">
    <source>
        <dbReference type="ARBA" id="ARBA00022573"/>
    </source>
</evidence>
<dbReference type="GO" id="GO:0048472">
    <property type="term" value="F:threonine-phosphate decarboxylase activity"/>
    <property type="evidence" value="ECO:0007669"/>
    <property type="project" value="UniProtKB-EC"/>
</dbReference>
<dbReference type="Proteomes" id="UP000247565">
    <property type="component" value="Unassembled WGS sequence"/>
</dbReference>
<dbReference type="InterPro" id="IPR004838">
    <property type="entry name" value="NHTrfase_class1_PyrdxlP-BS"/>
</dbReference>
<gene>
    <name evidence="11" type="ORF">DK869_03095</name>
</gene>
<sequence>MNIQHGGNLDQAKKLFPEVTGSWLDLSTGINPYSYPFSSLDISLYEKLPSYSHEENLRQIAADYYGCKNKSCVALAPGTQILISLMPTVLNAKEVYVLYPTYEEYISSWWQAGVKVTRVVNFEDFETLCLQKNVVGVICNPNNPDGRKIDMARLESLIKKWSASGNHLILDEAYMDFSGQSMAYLLPSPGLLVLRSFGKTFGLAGLRVGFLLASPEIVQRIRYMLGLWPVNGPALHIAAEALQDGLWKIETEKKLRIQQKRLDAFLQSHSFNLVGGTLLFRLFYHRSANDIWKHLASHGIWVRKFDYNPNWLRFGLLYRQADWQRLEAVLLSIS</sequence>
<dbReference type="InterPro" id="IPR005860">
    <property type="entry name" value="CobD"/>
</dbReference>
<proteinExistence type="predicted"/>
<dbReference type="InterPro" id="IPR004839">
    <property type="entry name" value="Aminotransferase_I/II_large"/>
</dbReference>
<dbReference type="CDD" id="cd00609">
    <property type="entry name" value="AAT_like"/>
    <property type="match status" value="1"/>
</dbReference>
<reference evidence="11 12" key="1">
    <citation type="submission" date="2018-05" db="EMBL/GenBank/DDBJ databases">
        <title>Reference genomes for bee gut microbiota database.</title>
        <authorList>
            <person name="Ellegaard K.M."/>
        </authorList>
    </citation>
    <scope>NUCLEOTIDE SEQUENCE [LARGE SCALE GENOMIC DNA]</scope>
    <source>
        <strain evidence="11 12">ESL0284</strain>
    </source>
</reference>
<dbReference type="NCBIfam" id="TIGR01140">
    <property type="entry name" value="L_thr_O3P_dcar"/>
    <property type="match status" value="1"/>
</dbReference>
<evidence type="ECO:0000313" key="12">
    <source>
        <dbReference type="Proteomes" id="UP000247565"/>
    </source>
</evidence>
<dbReference type="PANTHER" id="PTHR42885">
    <property type="entry name" value="HISTIDINOL-PHOSPHATE AMINOTRANSFERASE-RELATED"/>
    <property type="match status" value="1"/>
</dbReference>
<dbReference type="GO" id="GO:0009236">
    <property type="term" value="P:cobalamin biosynthetic process"/>
    <property type="evidence" value="ECO:0007669"/>
    <property type="project" value="UniProtKB-UniPathway"/>
</dbReference>
<evidence type="ECO:0000256" key="9">
    <source>
        <dbReference type="ARBA" id="ARBA00048531"/>
    </source>
</evidence>
<keyword evidence="12" id="KW-1185">Reference proteome</keyword>
<dbReference type="InterPro" id="IPR015421">
    <property type="entry name" value="PyrdxlP-dep_Trfase_major"/>
</dbReference>
<evidence type="ECO:0000256" key="7">
    <source>
        <dbReference type="ARBA" id="ARBA00023239"/>
    </source>
</evidence>
<evidence type="ECO:0000256" key="4">
    <source>
        <dbReference type="ARBA" id="ARBA00012285"/>
    </source>
</evidence>
<dbReference type="OrthoDB" id="9799304at2"/>
<dbReference type="PROSITE" id="PS00105">
    <property type="entry name" value="AA_TRANSFER_CLASS_1"/>
    <property type="match status" value="1"/>
</dbReference>
<organism evidence="11 12">
    <name type="scientific">Commensalibacter melissae</name>
    <dbReference type="NCBI Taxonomy" id="2070537"/>
    <lineage>
        <taxon>Bacteria</taxon>
        <taxon>Pseudomonadati</taxon>
        <taxon>Pseudomonadota</taxon>
        <taxon>Alphaproteobacteria</taxon>
        <taxon>Acetobacterales</taxon>
        <taxon>Acetobacteraceae</taxon>
    </lineage>
</organism>
<dbReference type="Gene3D" id="3.90.1150.10">
    <property type="entry name" value="Aspartate Aminotransferase, domain 1"/>
    <property type="match status" value="1"/>
</dbReference>